<dbReference type="SMART" id="SM00065">
    <property type="entry name" value="GAF"/>
    <property type="match status" value="1"/>
</dbReference>
<dbReference type="InterPro" id="IPR029016">
    <property type="entry name" value="GAF-like_dom_sf"/>
</dbReference>
<dbReference type="Proteomes" id="UP000192266">
    <property type="component" value="Unassembled WGS sequence"/>
</dbReference>
<reference evidence="2 3" key="1">
    <citation type="submission" date="2017-04" db="EMBL/GenBank/DDBJ databases">
        <authorList>
            <person name="Afonso C.L."/>
            <person name="Miller P.J."/>
            <person name="Scott M.A."/>
            <person name="Spackman E."/>
            <person name="Goraichik I."/>
            <person name="Dimitrov K.M."/>
            <person name="Suarez D.L."/>
            <person name="Swayne D.E."/>
        </authorList>
    </citation>
    <scope>NUCLEOTIDE SEQUENCE [LARGE SCALE GENOMIC DNA]</scope>
    <source>
        <strain evidence="2 3">DSM 11622</strain>
    </source>
</reference>
<proteinExistence type="predicted"/>
<gene>
    <name evidence="2" type="ORF">SAMN00120144_2386</name>
</gene>
<dbReference type="Pfam" id="PF01590">
    <property type="entry name" value="GAF"/>
    <property type="match status" value="1"/>
</dbReference>
<evidence type="ECO:0000259" key="1">
    <source>
        <dbReference type="SMART" id="SM00065"/>
    </source>
</evidence>
<dbReference type="InterPro" id="IPR003018">
    <property type="entry name" value="GAF"/>
</dbReference>
<feature type="domain" description="GAF" evidence="1">
    <location>
        <begin position="30"/>
        <end position="173"/>
    </location>
</feature>
<dbReference type="PANTHER" id="PTHR43102:SF2">
    <property type="entry name" value="GAF DOMAIN-CONTAINING PROTEIN"/>
    <property type="match status" value="1"/>
</dbReference>
<keyword evidence="3" id="KW-1185">Reference proteome</keyword>
<evidence type="ECO:0000313" key="2">
    <source>
        <dbReference type="EMBL" id="SMB86240.1"/>
    </source>
</evidence>
<dbReference type="RefSeq" id="WP_084443899.1">
    <property type="nucleotide sequence ID" value="NZ_FWWW01000046.1"/>
</dbReference>
<dbReference type="STRING" id="645990.SAMN00120144_2386"/>
<dbReference type="Gene3D" id="3.30.450.40">
    <property type="match status" value="1"/>
</dbReference>
<dbReference type="SUPFAM" id="SSF55781">
    <property type="entry name" value="GAF domain-like"/>
    <property type="match status" value="1"/>
</dbReference>
<organism evidence="2 3">
    <name type="scientific">Hymenobacter roseosalivarius DSM 11622</name>
    <dbReference type="NCBI Taxonomy" id="645990"/>
    <lineage>
        <taxon>Bacteria</taxon>
        <taxon>Pseudomonadati</taxon>
        <taxon>Bacteroidota</taxon>
        <taxon>Cytophagia</taxon>
        <taxon>Cytophagales</taxon>
        <taxon>Hymenobacteraceae</taxon>
        <taxon>Hymenobacter</taxon>
    </lineage>
</organism>
<dbReference type="OrthoDB" id="9811889at2"/>
<name>A0A1W1UZ03_9BACT</name>
<dbReference type="PANTHER" id="PTHR43102">
    <property type="entry name" value="SLR1143 PROTEIN"/>
    <property type="match status" value="1"/>
</dbReference>
<protein>
    <submittedName>
        <fullName evidence="2">Putative GAF sensor protein</fullName>
    </submittedName>
</protein>
<evidence type="ECO:0000313" key="3">
    <source>
        <dbReference type="Proteomes" id="UP000192266"/>
    </source>
</evidence>
<accession>A0A1W1UZ03</accession>
<dbReference type="EMBL" id="FWWW01000046">
    <property type="protein sequence ID" value="SMB86240.1"/>
    <property type="molecule type" value="Genomic_DNA"/>
</dbReference>
<sequence>MTLSTSSSHVPANEPQRLEALAPYLVLGTAPDAVFDEVVRLTAKLFNAPIALVSLVEEGSVWFKANFGLAGAERVARNESMCSVAILQDGTTIYEDLLQAPCQLTKPDVAEALQLRFYAGHPLRSADGHHIGTLCVIDRQPRTLSITEQLRLQALAAVVMKLLDLRLALKPHPTHSRALWLQLYHHLDESLTRLNTLAELARWEESVHTTDALKYQQSIEDEADLITQILDKQISAAMATVLALDESEKAT</sequence>
<dbReference type="AlphaFoldDB" id="A0A1W1UZ03"/>